<feature type="binding site" evidence="6">
    <location>
        <begin position="420"/>
        <end position="422"/>
    </location>
    <ligand>
        <name>L-glutamate</name>
        <dbReference type="ChEBI" id="CHEBI:29985"/>
    </ligand>
</feature>
<dbReference type="PRINTS" id="PR01210">
    <property type="entry name" value="GGTRANSPTASE"/>
</dbReference>
<dbReference type="GO" id="GO:0036374">
    <property type="term" value="F:glutathione hydrolase activity"/>
    <property type="evidence" value="ECO:0007669"/>
    <property type="project" value="UniProtKB-UniRule"/>
</dbReference>
<feature type="binding site" evidence="6">
    <location>
        <position position="444"/>
    </location>
    <ligand>
        <name>L-glutamate</name>
        <dbReference type="ChEBI" id="CHEBI:29985"/>
    </ligand>
</feature>
<comment type="catalytic activity">
    <reaction evidence="1 7">
        <text>an S-substituted glutathione + H2O = an S-substituted L-cysteinylglycine + L-glutamate</text>
        <dbReference type="Rhea" id="RHEA:59468"/>
        <dbReference type="ChEBI" id="CHEBI:15377"/>
        <dbReference type="ChEBI" id="CHEBI:29985"/>
        <dbReference type="ChEBI" id="CHEBI:90779"/>
        <dbReference type="ChEBI" id="CHEBI:143103"/>
        <dbReference type="EC" id="3.4.19.13"/>
    </reaction>
</comment>
<sequence>MRFSLLRVRCAALMLAGSMLAGLATPLGAMSAVAAPVQGDVLTFGQAQGALPPLAPAEGAHGMVVSAQHLASEVGAHILAQGGNAADAAVAVAYALAVVYPAAGNIGGGGFMTLRTPDGHAVFIDFREHAPLAATPTMYQDAKGSVVPNQSITGWKAVAVPGTVAGMDMILNRWGHLTRQQVMAPAIALARDGFVLAEGDVQLLNTSTADFARDPEARRIFLRPDGTPLQVGDRLVQADLADSLSLIARSGAAAFYRGPIADAIVQASKVGGGILQSDDFRRYAPRVLPTLTCSYRGYHVDTAPPPSGGGVALCEMLNILSGYDMHKLGLYTAPAVQREVEAMRRAYADRQDLGDPAFVQNPVTHLVDVSYARQVRAAIPTDRAVPSASLKPGQIEPEKHETTQYSVIDDKGMAISVTYTLNGWFGAKVIGGHTGIFLNDEMDDFSSRPGVPNMFGIVGSAANAIAPGKTPLSSMSPTILSRNGKPVMVIGSPGGSRIPTIVLATILGVVDYGLDIQQAVDLPRIHEQWQPEPVEVEQGALTDAVAATLEQEGYKLAPHAPWGVAEGILVGAPRLGVRHVGTARYFGGFDRRHPGGAAVGE</sequence>
<evidence type="ECO:0000313" key="10">
    <source>
        <dbReference type="EMBL" id="RDI37669.1"/>
    </source>
</evidence>
<gene>
    <name evidence="9" type="primary">ggt</name>
    <name evidence="10" type="ORF">C7453_10577</name>
    <name evidence="9" type="ORF">HLH32_11045</name>
</gene>
<dbReference type="SUPFAM" id="SSF56235">
    <property type="entry name" value="N-terminal nucleophile aminohydrolases (Ntn hydrolases)"/>
    <property type="match status" value="1"/>
</dbReference>
<dbReference type="Proteomes" id="UP000254958">
    <property type="component" value="Unassembled WGS sequence"/>
</dbReference>
<keyword evidence="7 10" id="KW-0378">Hydrolase</keyword>
<dbReference type="GO" id="GO:0006750">
    <property type="term" value="P:glutathione biosynthetic process"/>
    <property type="evidence" value="ECO:0007669"/>
    <property type="project" value="UniProtKB-KW"/>
</dbReference>
<dbReference type="EMBL" id="QQAW01000005">
    <property type="protein sequence ID" value="RDI37669.1"/>
    <property type="molecule type" value="Genomic_DNA"/>
</dbReference>
<comment type="catalytic activity">
    <reaction evidence="2 7">
        <text>glutathione + H2O = L-cysteinylglycine + L-glutamate</text>
        <dbReference type="Rhea" id="RHEA:28807"/>
        <dbReference type="ChEBI" id="CHEBI:15377"/>
        <dbReference type="ChEBI" id="CHEBI:29985"/>
        <dbReference type="ChEBI" id="CHEBI:57925"/>
        <dbReference type="ChEBI" id="CHEBI:61694"/>
        <dbReference type="EC" id="3.4.19.13"/>
    </reaction>
</comment>
<comment type="pathway">
    <text evidence="7">Sulfur metabolism; glutathione metabolism.</text>
</comment>
<evidence type="ECO:0000256" key="5">
    <source>
        <dbReference type="PIRSR" id="PIRSR600101-1"/>
    </source>
</evidence>
<accession>A0A370G4A0</accession>
<evidence type="ECO:0000313" key="11">
    <source>
        <dbReference type="Proteomes" id="UP000254958"/>
    </source>
</evidence>
<dbReference type="Proteomes" id="UP000562982">
    <property type="component" value="Unassembled WGS sequence"/>
</dbReference>
<evidence type="ECO:0000256" key="1">
    <source>
        <dbReference type="ARBA" id="ARBA00001049"/>
    </source>
</evidence>
<comment type="caution">
    <text evidence="10">The sequence shown here is derived from an EMBL/GenBank/DDBJ whole genome shotgun (WGS) entry which is preliminary data.</text>
</comment>
<evidence type="ECO:0000256" key="6">
    <source>
        <dbReference type="PIRSR" id="PIRSR600101-2"/>
    </source>
</evidence>
<reference evidence="9 12" key="2">
    <citation type="submission" date="2020-04" db="EMBL/GenBank/DDBJ databases">
        <title>Description of novel Gluconacetobacter.</title>
        <authorList>
            <person name="Sombolestani A."/>
        </authorList>
    </citation>
    <scope>NUCLEOTIDE SEQUENCE [LARGE SCALE GENOMIC DNA]</scope>
    <source>
        <strain evidence="9 12">LMG 1382</strain>
    </source>
</reference>
<dbReference type="UniPathway" id="UPA00204"/>
<feature type="signal peptide" evidence="8">
    <location>
        <begin position="1"/>
        <end position="34"/>
    </location>
</feature>
<keyword evidence="7" id="KW-0317">Glutathione biosynthesis</keyword>
<dbReference type="InterPro" id="IPR043137">
    <property type="entry name" value="GGT_ssub_C"/>
</dbReference>
<comment type="PTM">
    <text evidence="7">Cleaved by autocatalysis into a large and a small subunit.</text>
</comment>
<reference evidence="10 11" key="1">
    <citation type="submission" date="2018-07" db="EMBL/GenBank/DDBJ databases">
        <title>Genomic Encyclopedia of Type Strains, Phase IV (KMG-IV): sequencing the most valuable type-strain genomes for metagenomic binning, comparative biology and taxonomic classification.</title>
        <authorList>
            <person name="Goeker M."/>
        </authorList>
    </citation>
    <scope>NUCLEOTIDE SEQUENCE [LARGE SCALE GENOMIC DNA]</scope>
    <source>
        <strain evidence="10 11">DSM 5603</strain>
    </source>
</reference>
<dbReference type="OrthoDB" id="9781342at2"/>
<feature type="binding site" evidence="6">
    <location>
        <position position="127"/>
    </location>
    <ligand>
        <name>L-glutamate</name>
        <dbReference type="ChEBI" id="CHEBI:29985"/>
    </ligand>
</feature>
<comment type="subunit">
    <text evidence="7">This enzyme consists of two polypeptide chains, which are synthesized in precursor form from a single polypeptide.</text>
</comment>
<evidence type="ECO:0000313" key="12">
    <source>
        <dbReference type="Proteomes" id="UP000562982"/>
    </source>
</evidence>
<evidence type="ECO:0000256" key="2">
    <source>
        <dbReference type="ARBA" id="ARBA00001089"/>
    </source>
</evidence>
<keyword evidence="11" id="KW-1185">Reference proteome</keyword>
<feature type="chain" id="PRO_5044585278" description="Glutathione hydrolase proenzyme" evidence="8">
    <location>
        <begin position="35"/>
        <end position="601"/>
    </location>
</feature>
<dbReference type="EC" id="2.3.2.2" evidence="7"/>
<keyword evidence="7" id="KW-0865">Zymogen</keyword>
<comment type="similarity">
    <text evidence="7">Belongs to the gamma-glutamyltransferase family.</text>
</comment>
<keyword evidence="3 7" id="KW-0012">Acyltransferase</keyword>
<feature type="active site" description="Nucleophile" evidence="5">
    <location>
        <position position="402"/>
    </location>
</feature>
<evidence type="ECO:0000256" key="3">
    <source>
        <dbReference type="ARBA" id="ARBA00023315"/>
    </source>
</evidence>
<evidence type="ECO:0000256" key="8">
    <source>
        <dbReference type="SAM" id="SignalP"/>
    </source>
</evidence>
<dbReference type="InterPro" id="IPR029055">
    <property type="entry name" value="Ntn_hydrolases_N"/>
</dbReference>
<dbReference type="EC" id="3.4.19.13" evidence="7"/>
<feature type="binding site" evidence="6">
    <location>
        <begin position="473"/>
        <end position="474"/>
    </location>
    <ligand>
        <name>L-glutamate</name>
        <dbReference type="ChEBI" id="CHEBI:29985"/>
    </ligand>
</feature>
<evidence type="ECO:0000313" key="9">
    <source>
        <dbReference type="EMBL" id="MBB2186913.1"/>
    </source>
</evidence>
<keyword evidence="7 9" id="KW-0808">Transferase</keyword>
<dbReference type="Pfam" id="PF01019">
    <property type="entry name" value="G_glu_transpept"/>
    <property type="match status" value="1"/>
</dbReference>
<dbReference type="GO" id="GO:0103068">
    <property type="term" value="F:leukotriene C4 gamma-glutamyl transferase activity"/>
    <property type="evidence" value="ECO:0007669"/>
    <property type="project" value="UniProtKB-EC"/>
</dbReference>
<dbReference type="PANTHER" id="PTHR43199">
    <property type="entry name" value="GLUTATHIONE HYDROLASE"/>
    <property type="match status" value="1"/>
</dbReference>
<dbReference type="InterPro" id="IPR051792">
    <property type="entry name" value="GGT_bact"/>
</dbReference>
<dbReference type="PANTHER" id="PTHR43199:SF6">
    <property type="entry name" value="GLUTATHIONE HYDROLASE PROENZYME"/>
    <property type="match status" value="1"/>
</dbReference>
<dbReference type="InterPro" id="IPR043138">
    <property type="entry name" value="GGT_lsub"/>
</dbReference>
<evidence type="ECO:0000256" key="7">
    <source>
        <dbReference type="RuleBase" id="RU368036"/>
    </source>
</evidence>
<proteinExistence type="inferred from homology"/>
<dbReference type="Gene3D" id="3.60.20.40">
    <property type="match status" value="1"/>
</dbReference>
<evidence type="ECO:0000256" key="4">
    <source>
        <dbReference type="ARBA" id="ARBA00047417"/>
    </source>
</evidence>
<dbReference type="AlphaFoldDB" id="A0A370G4A0"/>
<comment type="catalytic activity">
    <reaction evidence="4 7">
        <text>an N-terminal (5-L-glutamyl)-[peptide] + an alpha-amino acid = 5-L-glutamyl amino acid + an N-terminal L-alpha-aminoacyl-[peptide]</text>
        <dbReference type="Rhea" id="RHEA:23904"/>
        <dbReference type="Rhea" id="RHEA-COMP:9780"/>
        <dbReference type="Rhea" id="RHEA-COMP:9795"/>
        <dbReference type="ChEBI" id="CHEBI:77644"/>
        <dbReference type="ChEBI" id="CHEBI:78597"/>
        <dbReference type="ChEBI" id="CHEBI:78599"/>
        <dbReference type="ChEBI" id="CHEBI:78608"/>
        <dbReference type="EC" id="2.3.2.2"/>
    </reaction>
</comment>
<keyword evidence="8" id="KW-0732">Signal</keyword>
<dbReference type="GO" id="GO:0006751">
    <property type="term" value="P:glutathione catabolic process"/>
    <property type="evidence" value="ECO:0007669"/>
    <property type="project" value="UniProtKB-UniRule"/>
</dbReference>
<dbReference type="Gene3D" id="1.10.246.130">
    <property type="match status" value="1"/>
</dbReference>
<dbReference type="InterPro" id="IPR000101">
    <property type="entry name" value="GGT_peptidase"/>
</dbReference>
<protein>
    <recommendedName>
        <fullName evidence="7">Glutathione hydrolase proenzyme</fullName>
        <ecNumber evidence="7">2.3.2.2</ecNumber>
        <ecNumber evidence="7">3.4.19.13</ecNumber>
    </recommendedName>
    <component>
        <recommendedName>
            <fullName evidence="7">Glutathione hydrolase large chain</fullName>
        </recommendedName>
    </component>
    <component>
        <recommendedName>
            <fullName evidence="7">Glutathione hydrolase small chain</fullName>
        </recommendedName>
    </component>
</protein>
<organism evidence="10 11">
    <name type="scientific">Gluconacetobacter liquefaciens</name>
    <name type="common">Acetobacter liquefaciens</name>
    <dbReference type="NCBI Taxonomy" id="89584"/>
    <lineage>
        <taxon>Bacteria</taxon>
        <taxon>Pseudomonadati</taxon>
        <taxon>Pseudomonadota</taxon>
        <taxon>Alphaproteobacteria</taxon>
        <taxon>Acetobacterales</taxon>
        <taxon>Acetobacteraceae</taxon>
        <taxon>Gluconacetobacter</taxon>
    </lineage>
</organism>
<dbReference type="EMBL" id="JABEQI010000005">
    <property type="protein sequence ID" value="MBB2186913.1"/>
    <property type="molecule type" value="Genomic_DNA"/>
</dbReference>
<feature type="binding site" evidence="6">
    <location>
        <position position="495"/>
    </location>
    <ligand>
        <name>L-glutamate</name>
        <dbReference type="ChEBI" id="CHEBI:29985"/>
    </ligand>
</feature>
<name>A0A370G4A0_GLULI</name>
<dbReference type="NCBIfam" id="TIGR00066">
    <property type="entry name" value="g_glut_trans"/>
    <property type="match status" value="1"/>
</dbReference>
<dbReference type="RefSeq" id="WP_114727436.1">
    <property type="nucleotide sequence ID" value="NZ_BJMI01000006.1"/>
</dbReference>